<sequence>MKNIEISDITSAINKKDSLNNNLFLIQSEDDGENEVNENNQFLIQPISTKVYSNNTIKKSNKIEVINEGQEVSNTKKEKNKENTEEQSTINEISENHLEISETSRPSITIKNTNSEYIQTSLGQSIILLLNSNNKALVSAIDMYKKSTFIKTPLTSALQNIDKYIRNDKAGNAIKIIYNPLKEMIIKKKSNSNNSFKILNWLYFNSSTKKQLKEFLIEETQNKNKKSKLIAIQIYKNIIDEQSHALKKNEDISNEDIEFWMELNKIYNSLIDIIQNYGVTDKNGNTLPTLLTTLSYQVIISVFSSNVQIILNKNKIRSKSESTSNTGIMIEEISKNSLQDFGFYSIYWESIQCLSCALGCLVFWDQKKYPLFDNTINEILDFVNIIILRKENDPSKEYEIADVIAKLWININPYLSTKHIKNPVEKTRKIIEKIIDEENEDFGHFGSLLKLALILGHQKQENIIKIFKLDQIKENFLKIVSSNILNSEFTAGRNLGFFILRKFLLIDGPERFKPMVDQLIIMLDQDDSVSKASIGFLAEYAAYLPEDVLPSIFLKLDSDKPIERMNSLFVIYEIFQVNQDLLKSDSHSRLRSVLTEQLLLRIADEDIKLRNEASLLFCYLDQNEIIPKLADKLTDSDERVRAASEAALVNTLLKHKSNLDVIFTYIEYIRTLNQENNNERKVPNIPMNPGQIFSVYTKDKHQEKSTKSEYTKEQKEKLMERQFRVIKKWAKELSINSWIYIIEPLLKKVYASPEDQILVKIMSVISEYLVDPSVVKIIIKKVTKLMIEQPKLTENLLNRNDDESTMMVKDILFLRISPLLILRVLPNKAYETLDVSKNYIPEEIEKDINSSLNKDNKEENNNNNDVDINEDSIDNTIIEDIKDKEVAILLFKELIKRIEQIYEFDQVRKLSVEILASFPIDYILPYLKYKFEEEKRTKDLMQLKSYLYCLCNVIIKHPIKTLECSKFIEFSFHIPLEILILYSKDLDTKNKAIQNIQMGCIECLSLIVCSFVRSIPGEDENRKVLIKEINPSPVIEIINDNDVQQLHSDNKNNNNENKCFLTWTAEHVLYALLQLLNPFHLNKISFDSKQELGKNLPKLFQNILTSLFEIKEKFQPLIFEILSISIANILTTTIRHYSKEIEPLYPPTANSNSSHDYNKPNSSVSSTPTPTPTPTSIDSSSTSTPARSKEELRKNIRSLYIFATHYLLLPLLDTVQEGIQYHSTKETDLSILKDQLNNTLTCACLQVLYHLVYYLRNGQFKEKELEDILNVCLNGLSCDKSMIRESSLKLFSGLLSCNYQSDKNTVTSHNSTSNFNINIAGHEVPASIPPIEVLNKLTLNDQDKFALMSSSSSSASPNQSSDNVFPHGLFSQGRHALELVKAKRAIQQIAEMEEITTSTPTLSLARQLIVLMNTY</sequence>
<accession>A0A1Y2CES1</accession>
<dbReference type="InterPro" id="IPR011989">
    <property type="entry name" value="ARM-like"/>
</dbReference>
<dbReference type="OrthoDB" id="79603at2759"/>
<proteinExistence type="predicted"/>
<feature type="compositionally biased region" description="Low complexity" evidence="2">
    <location>
        <begin position="1160"/>
        <end position="1185"/>
    </location>
</feature>
<dbReference type="SUPFAM" id="SSF48371">
    <property type="entry name" value="ARM repeat"/>
    <property type="match status" value="1"/>
</dbReference>
<dbReference type="Gene3D" id="1.25.10.10">
    <property type="entry name" value="Leucine-rich Repeat Variant"/>
    <property type="match status" value="1"/>
</dbReference>
<feature type="region of interest" description="Disordered" evidence="2">
    <location>
        <begin position="1148"/>
        <end position="1189"/>
    </location>
</feature>
<name>A0A1Y2CES1_9FUNG</name>
<dbReference type="Proteomes" id="UP000193920">
    <property type="component" value="Unassembled WGS sequence"/>
</dbReference>
<protein>
    <recommendedName>
        <fullName evidence="5">ARM repeat-containing protein</fullName>
    </recommendedName>
</protein>
<organism evidence="3 4">
    <name type="scientific">Neocallimastix californiae</name>
    <dbReference type="NCBI Taxonomy" id="1754190"/>
    <lineage>
        <taxon>Eukaryota</taxon>
        <taxon>Fungi</taxon>
        <taxon>Fungi incertae sedis</taxon>
        <taxon>Chytridiomycota</taxon>
        <taxon>Chytridiomycota incertae sedis</taxon>
        <taxon>Neocallimastigomycetes</taxon>
        <taxon>Neocallimastigales</taxon>
        <taxon>Neocallimastigaceae</taxon>
        <taxon>Neocallimastix</taxon>
    </lineage>
</organism>
<keyword evidence="4" id="KW-1185">Reference proteome</keyword>
<dbReference type="InterPro" id="IPR016024">
    <property type="entry name" value="ARM-type_fold"/>
</dbReference>
<dbReference type="PANTHER" id="PTHR37743">
    <property type="entry name" value="ARM REPEAT SUPERFAMILY PROTEIN"/>
    <property type="match status" value="1"/>
</dbReference>
<feature type="coiled-coil region" evidence="1">
    <location>
        <begin position="67"/>
        <end position="96"/>
    </location>
</feature>
<evidence type="ECO:0000256" key="1">
    <source>
        <dbReference type="SAM" id="Coils"/>
    </source>
</evidence>
<gene>
    <name evidence="3" type="ORF">LY90DRAFT_671539</name>
</gene>
<evidence type="ECO:0000313" key="3">
    <source>
        <dbReference type="EMBL" id="ORY45426.1"/>
    </source>
</evidence>
<evidence type="ECO:0008006" key="5">
    <source>
        <dbReference type="Google" id="ProtNLM"/>
    </source>
</evidence>
<keyword evidence="1" id="KW-0175">Coiled coil</keyword>
<evidence type="ECO:0000313" key="4">
    <source>
        <dbReference type="Proteomes" id="UP000193920"/>
    </source>
</evidence>
<reference evidence="3 4" key="1">
    <citation type="submission" date="2016-08" db="EMBL/GenBank/DDBJ databases">
        <title>A Parts List for Fungal Cellulosomes Revealed by Comparative Genomics.</title>
        <authorList>
            <consortium name="DOE Joint Genome Institute"/>
            <person name="Haitjema C.H."/>
            <person name="Gilmore S.P."/>
            <person name="Henske J.K."/>
            <person name="Solomon K.V."/>
            <person name="De Groot R."/>
            <person name="Kuo A."/>
            <person name="Mondo S.J."/>
            <person name="Salamov A.A."/>
            <person name="Labutti K."/>
            <person name="Zhao Z."/>
            <person name="Chiniquy J."/>
            <person name="Barry K."/>
            <person name="Brewer H.M."/>
            <person name="Purvine S.O."/>
            <person name="Wright A.T."/>
            <person name="Boxma B."/>
            <person name="Van Alen T."/>
            <person name="Hackstein J.H."/>
            <person name="Baker S.E."/>
            <person name="Grigoriev I.V."/>
            <person name="O'Malley M.A."/>
        </authorList>
    </citation>
    <scope>NUCLEOTIDE SEQUENCE [LARGE SCALE GENOMIC DNA]</scope>
    <source>
        <strain evidence="3 4">G1</strain>
    </source>
</reference>
<evidence type="ECO:0000256" key="2">
    <source>
        <dbReference type="SAM" id="MobiDB-lite"/>
    </source>
</evidence>
<dbReference type="PANTHER" id="PTHR37743:SF1">
    <property type="entry name" value="ARM REPEAT SUPERFAMILY PROTEIN"/>
    <property type="match status" value="1"/>
</dbReference>
<dbReference type="EMBL" id="MCOG01000111">
    <property type="protein sequence ID" value="ORY45426.1"/>
    <property type="molecule type" value="Genomic_DNA"/>
</dbReference>
<comment type="caution">
    <text evidence="3">The sequence shown here is derived from an EMBL/GenBank/DDBJ whole genome shotgun (WGS) entry which is preliminary data.</text>
</comment>